<evidence type="ECO:0000256" key="1">
    <source>
        <dbReference type="ARBA" id="ARBA00004123"/>
    </source>
</evidence>
<dbReference type="InterPro" id="IPR051059">
    <property type="entry name" value="VerF-like"/>
</dbReference>
<feature type="compositionally biased region" description="Polar residues" evidence="8">
    <location>
        <begin position="70"/>
        <end position="88"/>
    </location>
</feature>
<dbReference type="GO" id="GO:0006351">
    <property type="term" value="P:DNA-templated transcription"/>
    <property type="evidence" value="ECO:0007669"/>
    <property type="project" value="InterPro"/>
</dbReference>
<organism evidence="10 11">
    <name type="scientific">Corynespora cassiicola Philippines</name>
    <dbReference type="NCBI Taxonomy" id="1448308"/>
    <lineage>
        <taxon>Eukaryota</taxon>
        <taxon>Fungi</taxon>
        <taxon>Dikarya</taxon>
        <taxon>Ascomycota</taxon>
        <taxon>Pezizomycotina</taxon>
        <taxon>Dothideomycetes</taxon>
        <taxon>Pleosporomycetidae</taxon>
        <taxon>Pleosporales</taxon>
        <taxon>Corynesporascaceae</taxon>
        <taxon>Corynespora</taxon>
    </lineage>
</organism>
<dbReference type="AlphaFoldDB" id="A0A2T2N930"/>
<sequence>MQGYIRPTIAPSPPSKNTWVVAQRVSKSRANTFDHQDGSEKPYVCQFCPVASTRKDVIRRHTRNFHNDIVPSTRTAPRSQESASSTPSREPLYESPGRSTRDPSQSCQDLNVVGLDAVPNDYTIELDLFNFGSENYKEPGTDSLITPQPSHITLESLIGEDQMQIAPPTVYPSPAYSSSNASFEESDYMIARANLALYDLNQTLSNFQFPSKHTVHRSVAAFFKHMAPHMPIIHKPTFNIALIASPLLIEIVACGALYLGEPTTATTMHAATQKLMFQITQYESYDKSDTFDLWMLQTYLLMSFFGAYGGDLKIKERSTNVFPYAIKLTQDALKELNTCPAVAYRDWVYQETISRCVACTVEIGASLASTEHCLTVPFLDASFPLPSDMTTWNEEESMWQRHIQQPTSYDILNQMFSGNIPNSTISELGLVCLTSMLLWRVCSFKTLTNTHHLDPYTNFVETIEKAIQALDEMLRYQIREGLPDPMIHSARFQLNTAVYHLYASKILTQMKRLVESPADKAKLSGDDYSPKLQLALFRAAEALQSDCRLGIRYIRRIAPHHFSPICAIACYEGGLLLTWYLMVRPSLQPGLATVAKLDKLIDEALVETEELGKTNQDQRSKLPLLVVADLLSSRAVWQWPYCVSERLIKLIKH</sequence>
<name>A0A2T2N930_CORCC</name>
<comment type="subcellular location">
    <subcellularLocation>
        <location evidence="1">Nucleus</location>
    </subcellularLocation>
</comment>
<dbReference type="EMBL" id="KZ678144">
    <property type="protein sequence ID" value="PSN61548.1"/>
    <property type="molecule type" value="Genomic_DNA"/>
</dbReference>
<dbReference type="InterPro" id="IPR007219">
    <property type="entry name" value="XnlR_reg_dom"/>
</dbReference>
<evidence type="ECO:0000256" key="3">
    <source>
        <dbReference type="ARBA" id="ARBA00022737"/>
    </source>
</evidence>
<dbReference type="InterPro" id="IPR013087">
    <property type="entry name" value="Znf_C2H2_type"/>
</dbReference>
<evidence type="ECO:0000313" key="11">
    <source>
        <dbReference type="Proteomes" id="UP000240883"/>
    </source>
</evidence>
<dbReference type="PROSITE" id="PS50157">
    <property type="entry name" value="ZINC_FINGER_C2H2_2"/>
    <property type="match status" value="1"/>
</dbReference>
<dbReference type="GO" id="GO:0005634">
    <property type="term" value="C:nucleus"/>
    <property type="evidence" value="ECO:0007669"/>
    <property type="project" value="UniProtKB-SubCell"/>
</dbReference>
<proteinExistence type="predicted"/>
<dbReference type="GO" id="GO:0000981">
    <property type="term" value="F:DNA-binding transcription factor activity, RNA polymerase II-specific"/>
    <property type="evidence" value="ECO:0007669"/>
    <property type="project" value="InterPro"/>
</dbReference>
<gene>
    <name evidence="10" type="ORF">BS50DRAFT_651792</name>
</gene>
<keyword evidence="11" id="KW-1185">Reference proteome</keyword>
<keyword evidence="5" id="KW-0862">Zinc</keyword>
<keyword evidence="4 7" id="KW-0863">Zinc-finger</keyword>
<dbReference type="GO" id="GO:0000978">
    <property type="term" value="F:RNA polymerase II cis-regulatory region sequence-specific DNA binding"/>
    <property type="evidence" value="ECO:0007669"/>
    <property type="project" value="InterPro"/>
</dbReference>
<evidence type="ECO:0000256" key="4">
    <source>
        <dbReference type="ARBA" id="ARBA00022771"/>
    </source>
</evidence>
<evidence type="ECO:0000256" key="8">
    <source>
        <dbReference type="SAM" id="MobiDB-lite"/>
    </source>
</evidence>
<dbReference type="CDD" id="cd12148">
    <property type="entry name" value="fungal_TF_MHR"/>
    <property type="match status" value="1"/>
</dbReference>
<evidence type="ECO:0000256" key="2">
    <source>
        <dbReference type="ARBA" id="ARBA00022723"/>
    </source>
</evidence>
<evidence type="ECO:0000313" key="10">
    <source>
        <dbReference type="EMBL" id="PSN61548.1"/>
    </source>
</evidence>
<accession>A0A2T2N930</accession>
<feature type="region of interest" description="Disordered" evidence="8">
    <location>
        <begin position="62"/>
        <end position="107"/>
    </location>
</feature>
<feature type="domain" description="C2H2-type" evidence="9">
    <location>
        <begin position="43"/>
        <end position="71"/>
    </location>
</feature>
<protein>
    <recommendedName>
        <fullName evidence="9">C2H2-type domain-containing protein</fullName>
    </recommendedName>
</protein>
<dbReference type="PANTHER" id="PTHR40626:SF11">
    <property type="entry name" value="ZINC FINGER PROTEIN YPR022C"/>
    <property type="match status" value="1"/>
</dbReference>
<evidence type="ECO:0000256" key="7">
    <source>
        <dbReference type="PROSITE-ProRule" id="PRU00042"/>
    </source>
</evidence>
<dbReference type="GO" id="GO:0008270">
    <property type="term" value="F:zinc ion binding"/>
    <property type="evidence" value="ECO:0007669"/>
    <property type="project" value="UniProtKB-KW"/>
</dbReference>
<dbReference type="GO" id="GO:0000785">
    <property type="term" value="C:chromatin"/>
    <property type="evidence" value="ECO:0007669"/>
    <property type="project" value="TreeGrafter"/>
</dbReference>
<dbReference type="PANTHER" id="PTHR40626">
    <property type="entry name" value="MIP31509P"/>
    <property type="match status" value="1"/>
</dbReference>
<dbReference type="Pfam" id="PF04082">
    <property type="entry name" value="Fungal_trans"/>
    <property type="match status" value="1"/>
</dbReference>
<evidence type="ECO:0000259" key="9">
    <source>
        <dbReference type="PROSITE" id="PS50157"/>
    </source>
</evidence>
<dbReference type="OrthoDB" id="10018191at2759"/>
<keyword evidence="6" id="KW-0539">Nucleus</keyword>
<dbReference type="Proteomes" id="UP000240883">
    <property type="component" value="Unassembled WGS sequence"/>
</dbReference>
<keyword evidence="2" id="KW-0479">Metal-binding</keyword>
<evidence type="ECO:0000256" key="6">
    <source>
        <dbReference type="ARBA" id="ARBA00023242"/>
    </source>
</evidence>
<keyword evidence="3" id="KW-0677">Repeat</keyword>
<reference evidence="10 11" key="1">
    <citation type="journal article" date="2018" name="Front. Microbiol.">
        <title>Genome-Wide Analysis of Corynespora cassiicola Leaf Fall Disease Putative Effectors.</title>
        <authorList>
            <person name="Lopez D."/>
            <person name="Ribeiro S."/>
            <person name="Label P."/>
            <person name="Fumanal B."/>
            <person name="Venisse J.S."/>
            <person name="Kohler A."/>
            <person name="de Oliveira R.R."/>
            <person name="Labutti K."/>
            <person name="Lipzen A."/>
            <person name="Lail K."/>
            <person name="Bauer D."/>
            <person name="Ohm R.A."/>
            <person name="Barry K.W."/>
            <person name="Spatafora J."/>
            <person name="Grigoriev I.V."/>
            <person name="Martin F.M."/>
            <person name="Pujade-Renaud V."/>
        </authorList>
    </citation>
    <scope>NUCLEOTIDE SEQUENCE [LARGE SCALE GENOMIC DNA]</scope>
    <source>
        <strain evidence="10 11">Philippines</strain>
    </source>
</reference>
<evidence type="ECO:0000256" key="5">
    <source>
        <dbReference type="ARBA" id="ARBA00022833"/>
    </source>
</evidence>